<dbReference type="EMBL" id="FWXW01000006">
    <property type="protein sequence ID" value="SMC77110.1"/>
    <property type="molecule type" value="Genomic_DNA"/>
</dbReference>
<dbReference type="Gene3D" id="1.10.1040.10">
    <property type="entry name" value="N-(1-d-carboxylethyl)-l-norvaline Dehydrogenase, domain 2"/>
    <property type="match status" value="1"/>
</dbReference>
<feature type="binding site" evidence="6">
    <location>
        <position position="34"/>
    </location>
    <ligand>
        <name>NAD(+)</name>
        <dbReference type="ChEBI" id="CHEBI:57540"/>
    </ligand>
</feature>
<feature type="domain" description="3-hydroxyacyl-CoA dehydrogenase NAD binding" evidence="8">
    <location>
        <begin position="6"/>
        <end position="185"/>
    </location>
</feature>
<dbReference type="PIRSF" id="PIRSF000105">
    <property type="entry name" value="HCDH"/>
    <property type="match status" value="1"/>
</dbReference>
<gene>
    <name evidence="9" type="ORF">SAMN02745168_2435</name>
</gene>
<dbReference type="InterPro" id="IPR013328">
    <property type="entry name" value="6PGD_dom2"/>
</dbReference>
<evidence type="ECO:0000313" key="9">
    <source>
        <dbReference type="EMBL" id="SMC77110.1"/>
    </source>
</evidence>
<name>A0A1W2BVW5_9FIRM</name>
<dbReference type="InterPro" id="IPR036291">
    <property type="entry name" value="NAD(P)-bd_dom_sf"/>
</dbReference>
<feature type="binding site" evidence="6">
    <location>
        <position position="120"/>
    </location>
    <ligand>
        <name>NAD(+)</name>
        <dbReference type="ChEBI" id="CHEBI:57540"/>
    </ligand>
</feature>
<feature type="domain" description="3-hydroxyacyl-CoA dehydrogenase C-terminal" evidence="7">
    <location>
        <begin position="188"/>
        <end position="284"/>
    </location>
</feature>
<dbReference type="InterPro" id="IPR006180">
    <property type="entry name" value="3-OHacyl-CoA_DH_CS"/>
</dbReference>
<reference evidence="9 10" key="1">
    <citation type="submission" date="2017-04" db="EMBL/GenBank/DDBJ databases">
        <authorList>
            <person name="Afonso C.L."/>
            <person name="Miller P.J."/>
            <person name="Scott M.A."/>
            <person name="Spackman E."/>
            <person name="Goraichik I."/>
            <person name="Dimitrov K.M."/>
            <person name="Suarez D.L."/>
            <person name="Swayne D.E."/>
        </authorList>
    </citation>
    <scope>NUCLEOTIDE SEQUENCE [LARGE SCALE GENOMIC DNA]</scope>
    <source>
        <strain evidence="9 10">DSM 12816</strain>
    </source>
</reference>
<dbReference type="InterPro" id="IPR008927">
    <property type="entry name" value="6-PGluconate_DH-like_C_sf"/>
</dbReference>
<dbReference type="InterPro" id="IPR006176">
    <property type="entry name" value="3-OHacyl-CoA_DH_NAD-bd"/>
</dbReference>
<dbReference type="FunFam" id="3.40.50.720:FF:000009">
    <property type="entry name" value="Fatty oxidation complex, alpha subunit"/>
    <property type="match status" value="1"/>
</dbReference>
<feature type="binding site" evidence="6">
    <location>
        <position position="276"/>
    </location>
    <ligand>
        <name>NAD(+)</name>
        <dbReference type="ChEBI" id="CHEBI:57540"/>
    </ligand>
</feature>
<keyword evidence="6" id="KW-0520">NAD</keyword>
<dbReference type="GO" id="GO:0006635">
    <property type="term" value="P:fatty acid beta-oxidation"/>
    <property type="evidence" value="ECO:0007669"/>
    <property type="project" value="TreeGrafter"/>
</dbReference>
<dbReference type="Gene3D" id="3.40.50.720">
    <property type="entry name" value="NAD(P)-binding Rossmann-like Domain"/>
    <property type="match status" value="1"/>
</dbReference>
<dbReference type="SUPFAM" id="SSF48179">
    <property type="entry name" value="6-phosphogluconate dehydrogenase C-terminal domain-like"/>
    <property type="match status" value="1"/>
</dbReference>
<feature type="binding site" evidence="6">
    <location>
        <begin position="11"/>
        <end position="16"/>
    </location>
    <ligand>
        <name>NAD(+)</name>
        <dbReference type="ChEBI" id="CHEBI:57540"/>
    </ligand>
</feature>
<accession>A0A1W2BVW5</accession>
<evidence type="ECO:0000256" key="6">
    <source>
        <dbReference type="PIRSR" id="PIRSR000105-2"/>
    </source>
</evidence>
<evidence type="ECO:0000256" key="2">
    <source>
        <dbReference type="ARBA" id="ARBA00009463"/>
    </source>
</evidence>
<dbReference type="PROSITE" id="PS00067">
    <property type="entry name" value="3HCDH"/>
    <property type="match status" value="1"/>
</dbReference>
<dbReference type="GO" id="GO:0019605">
    <property type="term" value="P:butyrate metabolic process"/>
    <property type="evidence" value="ECO:0007669"/>
    <property type="project" value="UniProtKB-UniPathway"/>
</dbReference>
<dbReference type="GO" id="GO:0008691">
    <property type="term" value="F:3-hydroxybutyryl-CoA dehydrogenase activity"/>
    <property type="evidence" value="ECO:0007669"/>
    <property type="project" value="TreeGrafter"/>
</dbReference>
<dbReference type="STRING" id="1122930.SAMN02745168_2435"/>
<evidence type="ECO:0000256" key="3">
    <source>
        <dbReference type="ARBA" id="ARBA00023002"/>
    </source>
</evidence>
<dbReference type="Pfam" id="PF00725">
    <property type="entry name" value="3HCDH"/>
    <property type="match status" value="1"/>
</dbReference>
<organism evidence="9 10">
    <name type="scientific">Papillibacter cinnamivorans DSM 12816</name>
    <dbReference type="NCBI Taxonomy" id="1122930"/>
    <lineage>
        <taxon>Bacteria</taxon>
        <taxon>Bacillati</taxon>
        <taxon>Bacillota</taxon>
        <taxon>Clostridia</taxon>
        <taxon>Eubacteriales</taxon>
        <taxon>Oscillospiraceae</taxon>
        <taxon>Papillibacter</taxon>
    </lineage>
</organism>
<evidence type="ECO:0000256" key="1">
    <source>
        <dbReference type="ARBA" id="ARBA00005086"/>
    </source>
</evidence>
<dbReference type="Pfam" id="PF02737">
    <property type="entry name" value="3HCDH_N"/>
    <property type="match status" value="1"/>
</dbReference>
<dbReference type="PANTHER" id="PTHR48075">
    <property type="entry name" value="3-HYDROXYACYL-COA DEHYDROGENASE FAMILY PROTEIN"/>
    <property type="match status" value="1"/>
</dbReference>
<keyword evidence="3" id="KW-0560">Oxidoreductase</keyword>
<dbReference type="Proteomes" id="UP000192790">
    <property type="component" value="Unassembled WGS sequence"/>
</dbReference>
<dbReference type="GO" id="GO:0070403">
    <property type="term" value="F:NAD+ binding"/>
    <property type="evidence" value="ECO:0007669"/>
    <property type="project" value="InterPro"/>
</dbReference>
<comment type="pathway">
    <text evidence="1">Lipid metabolism; butanoate metabolism.</text>
</comment>
<proteinExistence type="inferred from homology"/>
<comment type="similarity">
    <text evidence="2">Belongs to the 3-hydroxyacyl-CoA dehydrogenase family.</text>
</comment>
<dbReference type="OrthoDB" id="9771883at2"/>
<feature type="binding site" evidence="6">
    <location>
        <position position="98"/>
    </location>
    <ligand>
        <name>NAD(+)</name>
        <dbReference type="ChEBI" id="CHEBI:57540"/>
    </ligand>
</feature>
<dbReference type="InterPro" id="IPR006108">
    <property type="entry name" value="3HC_DH_C"/>
</dbReference>
<evidence type="ECO:0000313" key="10">
    <source>
        <dbReference type="Proteomes" id="UP000192790"/>
    </source>
</evidence>
<dbReference type="UniPathway" id="UPA00863"/>
<dbReference type="SUPFAM" id="SSF51735">
    <property type="entry name" value="NAD(P)-binding Rossmann-fold domains"/>
    <property type="match status" value="1"/>
</dbReference>
<dbReference type="InterPro" id="IPR022694">
    <property type="entry name" value="3-OHacyl-CoA_DH"/>
</dbReference>
<protein>
    <recommendedName>
        <fullName evidence="4">3-hydroxybutyryl-CoA dehydrogenase</fullName>
    </recommendedName>
</protein>
<feature type="site" description="Important for catalytic activity" evidence="5">
    <location>
        <position position="141"/>
    </location>
</feature>
<evidence type="ECO:0000256" key="4">
    <source>
        <dbReference type="ARBA" id="ARBA00067747"/>
    </source>
</evidence>
<feature type="binding site" evidence="6">
    <location>
        <position position="93"/>
    </location>
    <ligand>
        <name>NAD(+)</name>
        <dbReference type="ChEBI" id="CHEBI:57540"/>
    </ligand>
</feature>
<evidence type="ECO:0000256" key="5">
    <source>
        <dbReference type="PIRSR" id="PIRSR000105-1"/>
    </source>
</evidence>
<evidence type="ECO:0000259" key="8">
    <source>
        <dbReference type="Pfam" id="PF02737"/>
    </source>
</evidence>
<evidence type="ECO:0000259" key="7">
    <source>
        <dbReference type="Pfam" id="PF00725"/>
    </source>
</evidence>
<dbReference type="AlphaFoldDB" id="A0A1W2BVW5"/>
<dbReference type="RefSeq" id="WP_084235107.1">
    <property type="nucleotide sequence ID" value="NZ_FWXW01000006.1"/>
</dbReference>
<dbReference type="PANTHER" id="PTHR48075:SF5">
    <property type="entry name" value="3-HYDROXYBUTYRYL-COA DEHYDROGENASE"/>
    <property type="match status" value="1"/>
</dbReference>
<feature type="binding site" evidence="6">
    <location>
        <position position="144"/>
    </location>
    <ligand>
        <name>NAD(+)</name>
        <dbReference type="ChEBI" id="CHEBI:57540"/>
    </ligand>
</feature>
<keyword evidence="10" id="KW-1185">Reference proteome</keyword>
<sequence>MKEIKTIGILGAGTMGGNLAQLAATRGFEVLLYDIEARQRENALSRTAAALDKGISRGSVTGEEKEAVLGRIQGTASLEQLEAADFVIEAVVEDLKVKQELFSRLDGICREDTVLCSNTSSMSITSIAAATKRADRVAGMHFFNPPTVMKLVEVIRGYHTSEETAETVKQTAAALGRTPAEVRRDTPGFVVNRCLFPFLLEAIHIYEEGIATKEDIDTAVKLGLNFPMGPFELMDLAGLDTFIPITEYFFSEFKDPKWNAPQSIRAVIRAGRYGRKNGRGWYTY</sequence>